<evidence type="ECO:0000256" key="1">
    <source>
        <dbReference type="SAM" id="MobiDB-lite"/>
    </source>
</evidence>
<reference evidence="3" key="2">
    <citation type="journal article" date="2013" name="Nat. Genet.">
        <title>The genome of the platyfish, Xiphophorus maculatus, provides insights into evolutionary adaptation and several complex traits.</title>
        <authorList>
            <person name="Schartl M."/>
            <person name="Walter R.B."/>
            <person name="Shen Y."/>
            <person name="Garcia T."/>
            <person name="Catchen J."/>
            <person name="Amores A."/>
            <person name="Braasch I."/>
            <person name="Chalopin D."/>
            <person name="Volff J.N."/>
            <person name="Lesch K.P."/>
            <person name="Bisazza A."/>
            <person name="Minx P."/>
            <person name="Hillier L."/>
            <person name="Wilson R.K."/>
            <person name="Fuerstenberg S."/>
            <person name="Boore J."/>
            <person name="Searle S."/>
            <person name="Postlethwait J.H."/>
            <person name="Warren W.C."/>
        </authorList>
    </citation>
    <scope>NUCLEOTIDE SEQUENCE [LARGE SCALE GENOMIC DNA]</scope>
    <source>
        <strain evidence="3">JP 163 A</strain>
    </source>
</reference>
<dbReference type="GO" id="GO:0005179">
    <property type="term" value="F:hormone activity"/>
    <property type="evidence" value="ECO:0007669"/>
    <property type="project" value="InterPro"/>
</dbReference>
<dbReference type="InterPro" id="IPR021116">
    <property type="entry name" value="Calcitonin/adrenomedullin"/>
</dbReference>
<feature type="region of interest" description="Disordered" evidence="1">
    <location>
        <begin position="77"/>
        <end position="99"/>
    </location>
</feature>
<reference evidence="3" key="1">
    <citation type="submission" date="2012-01" db="EMBL/GenBank/DDBJ databases">
        <authorList>
            <person name="Walter R."/>
            <person name="Schartl M."/>
            <person name="Warren W."/>
        </authorList>
    </citation>
    <scope>NUCLEOTIDE SEQUENCE [LARGE SCALE GENOMIC DNA]</scope>
    <source>
        <strain evidence="3">JP 163 A</strain>
    </source>
</reference>
<dbReference type="Proteomes" id="UP000002852">
    <property type="component" value="Unassembled WGS sequence"/>
</dbReference>
<name>M3ZUS4_XIPMA</name>
<feature type="compositionally biased region" description="Basic and acidic residues" evidence="1">
    <location>
        <begin position="162"/>
        <end position="174"/>
    </location>
</feature>
<proteinExistence type="predicted"/>
<keyword evidence="3" id="KW-1185">Reference proteome</keyword>
<dbReference type="HOGENOM" id="CLU_1834465_0_0_1"/>
<dbReference type="Ensembl" id="ENSXMAT00000005973.2">
    <property type="protein sequence ID" value="ENSXMAP00000005967.2"/>
    <property type="gene ID" value="ENSXMAG00000005958.2"/>
</dbReference>
<dbReference type="Pfam" id="PF00214">
    <property type="entry name" value="Calc_CGRP_IAPP"/>
    <property type="match status" value="1"/>
</dbReference>
<accession>M3ZUS4</accession>
<evidence type="ECO:0000313" key="2">
    <source>
        <dbReference type="Ensembl" id="ENSXMAP00000005967.2"/>
    </source>
</evidence>
<evidence type="ECO:0000313" key="3">
    <source>
        <dbReference type="Proteomes" id="UP000002852"/>
    </source>
</evidence>
<dbReference type="OMA" id="IIPFHSE"/>
<feature type="region of interest" description="Disordered" evidence="1">
    <location>
        <begin position="162"/>
        <end position="181"/>
    </location>
</feature>
<dbReference type="GeneTree" id="ENSGT00940000169535"/>
<dbReference type="InParanoid" id="M3ZUS4"/>
<organism evidence="2 3">
    <name type="scientific">Xiphophorus maculatus</name>
    <name type="common">Southern platyfish</name>
    <name type="synonym">Platypoecilus maculatus</name>
    <dbReference type="NCBI Taxonomy" id="8083"/>
    <lineage>
        <taxon>Eukaryota</taxon>
        <taxon>Metazoa</taxon>
        <taxon>Chordata</taxon>
        <taxon>Craniata</taxon>
        <taxon>Vertebrata</taxon>
        <taxon>Euteleostomi</taxon>
        <taxon>Actinopterygii</taxon>
        <taxon>Neopterygii</taxon>
        <taxon>Teleostei</taxon>
        <taxon>Neoteleostei</taxon>
        <taxon>Acanthomorphata</taxon>
        <taxon>Ovalentaria</taxon>
        <taxon>Atherinomorphae</taxon>
        <taxon>Cyprinodontiformes</taxon>
        <taxon>Poeciliidae</taxon>
        <taxon>Poeciliinae</taxon>
        <taxon>Xiphophorus</taxon>
    </lineage>
</organism>
<dbReference type="AlphaFoldDB" id="M3ZUS4"/>
<dbReference type="STRING" id="8083.ENSXMAP00000005967"/>
<protein>
    <submittedName>
        <fullName evidence="2">Uncharacterized protein</fullName>
    </submittedName>
</protein>
<dbReference type="GO" id="GO:0005576">
    <property type="term" value="C:extracellular region"/>
    <property type="evidence" value="ECO:0007669"/>
    <property type="project" value="InterPro"/>
</dbReference>
<sequence>MNERRTLKPRLWTRPLTSLAFKRTSDRRGKPTVSETLRIVSARSNRKDSHFLCEGRMEIIFLLLLIVSLTSASPLRQGQRNGIDTDLSGGADRTQRSEVKERTYAPKPKIVPYYSNVNQFRPSNLKDSDNLKLRPRRLPYKAVCQLGTCLLHNLGNSLHQLSKTEGKEGSKDANDPYGFGR</sequence>
<reference evidence="2" key="3">
    <citation type="submission" date="2025-08" db="UniProtKB">
        <authorList>
            <consortium name="Ensembl"/>
        </authorList>
    </citation>
    <scope>IDENTIFICATION</scope>
    <source>
        <strain evidence="2">JP 163 A</strain>
    </source>
</reference>
<reference evidence="2" key="4">
    <citation type="submission" date="2025-09" db="UniProtKB">
        <authorList>
            <consortium name="Ensembl"/>
        </authorList>
    </citation>
    <scope>IDENTIFICATION</scope>
    <source>
        <strain evidence="2">JP 163 A</strain>
    </source>
</reference>